<evidence type="ECO:0000259" key="13">
    <source>
        <dbReference type="Pfam" id="PF08441"/>
    </source>
</evidence>
<dbReference type="InterPro" id="IPR048286">
    <property type="entry name" value="Integrin_alpha_Ig-like_3"/>
</dbReference>
<dbReference type="PANTHER" id="PTHR23220:SF73">
    <property type="entry name" value="INTEGRIN ALPHA-IIB"/>
    <property type="match status" value="1"/>
</dbReference>
<dbReference type="EMBL" id="JAFBMS010000022">
    <property type="protein sequence ID" value="KAG9343839.1"/>
    <property type="molecule type" value="Genomic_DNA"/>
</dbReference>
<reference evidence="15" key="1">
    <citation type="thesis" date="2021" institute="BYU ScholarsArchive" country="Provo, UT, USA">
        <title>Applications of and Algorithms for Genome Assembly and Genomic Analyses with an Emphasis on Marine Teleosts.</title>
        <authorList>
            <person name="Pickett B.D."/>
        </authorList>
    </citation>
    <scope>NUCLEOTIDE SEQUENCE</scope>
    <source>
        <strain evidence="15">HI-2016</strain>
    </source>
</reference>
<feature type="domain" description="Integrin alpha third immunoglobulin-like" evidence="14">
    <location>
        <begin position="183"/>
        <end position="262"/>
    </location>
</feature>
<dbReference type="GO" id="GO:0009897">
    <property type="term" value="C:external side of plasma membrane"/>
    <property type="evidence" value="ECO:0007669"/>
    <property type="project" value="TreeGrafter"/>
</dbReference>
<feature type="compositionally biased region" description="Basic and acidic residues" evidence="11">
    <location>
        <begin position="122"/>
        <end position="132"/>
    </location>
</feature>
<evidence type="ECO:0000256" key="4">
    <source>
        <dbReference type="ARBA" id="ARBA00022889"/>
    </source>
</evidence>
<dbReference type="GO" id="GO:0033627">
    <property type="term" value="P:cell adhesion mediated by integrin"/>
    <property type="evidence" value="ECO:0007669"/>
    <property type="project" value="TreeGrafter"/>
</dbReference>
<evidence type="ECO:0000313" key="16">
    <source>
        <dbReference type="Proteomes" id="UP000824540"/>
    </source>
</evidence>
<dbReference type="GO" id="GO:0005178">
    <property type="term" value="F:integrin binding"/>
    <property type="evidence" value="ECO:0007669"/>
    <property type="project" value="TreeGrafter"/>
</dbReference>
<evidence type="ECO:0000256" key="8">
    <source>
        <dbReference type="ARBA" id="ARBA00023157"/>
    </source>
</evidence>
<dbReference type="GO" id="GO:0098609">
    <property type="term" value="P:cell-cell adhesion"/>
    <property type="evidence" value="ECO:0007669"/>
    <property type="project" value="TreeGrafter"/>
</dbReference>
<keyword evidence="16" id="KW-1185">Reference proteome</keyword>
<dbReference type="GO" id="GO:0007160">
    <property type="term" value="P:cell-matrix adhesion"/>
    <property type="evidence" value="ECO:0007669"/>
    <property type="project" value="TreeGrafter"/>
</dbReference>
<evidence type="ECO:0000256" key="5">
    <source>
        <dbReference type="ARBA" id="ARBA00022989"/>
    </source>
</evidence>
<evidence type="ECO:0008006" key="17">
    <source>
        <dbReference type="Google" id="ProtNLM"/>
    </source>
</evidence>
<keyword evidence="7 12" id="KW-0472">Membrane</keyword>
<evidence type="ECO:0000256" key="12">
    <source>
        <dbReference type="SAM" id="Phobius"/>
    </source>
</evidence>
<dbReference type="PANTHER" id="PTHR23220">
    <property type="entry name" value="INTEGRIN ALPHA"/>
    <property type="match status" value="1"/>
</dbReference>
<evidence type="ECO:0000256" key="3">
    <source>
        <dbReference type="ARBA" id="ARBA00022692"/>
    </source>
</evidence>
<evidence type="ECO:0000256" key="1">
    <source>
        <dbReference type="ARBA" id="ARBA00004479"/>
    </source>
</evidence>
<dbReference type="GO" id="GO:0001525">
    <property type="term" value="P:angiogenesis"/>
    <property type="evidence" value="ECO:0007669"/>
    <property type="project" value="TreeGrafter"/>
</dbReference>
<keyword evidence="5 12" id="KW-1133">Transmembrane helix</keyword>
<keyword evidence="10" id="KW-0325">Glycoprotein</keyword>
<dbReference type="InterPro" id="IPR032695">
    <property type="entry name" value="Integrin_dom_sf"/>
</dbReference>
<dbReference type="Gene3D" id="2.60.40.1530">
    <property type="entry name" value="ntegrin, alpha v. Chain A, domain 4"/>
    <property type="match status" value="1"/>
</dbReference>
<feature type="region of interest" description="Disordered" evidence="11">
    <location>
        <begin position="259"/>
        <end position="278"/>
    </location>
</feature>
<evidence type="ECO:0000313" key="15">
    <source>
        <dbReference type="EMBL" id="KAG9343839.1"/>
    </source>
</evidence>
<gene>
    <name evidence="15" type="ORF">JZ751_013220</name>
</gene>
<evidence type="ECO:0000256" key="9">
    <source>
        <dbReference type="ARBA" id="ARBA00023170"/>
    </source>
</evidence>
<protein>
    <recommendedName>
        <fullName evidence="17">Integrin alpha-2 domain-containing protein</fullName>
    </recommendedName>
</protein>
<comment type="similarity">
    <text evidence="2">Belongs to the integrin alpha chain family.</text>
</comment>
<dbReference type="Pfam" id="PF00357">
    <property type="entry name" value="Integrin_alpha"/>
    <property type="match status" value="1"/>
</dbReference>
<dbReference type="SUPFAM" id="SSF69179">
    <property type="entry name" value="Integrin domains"/>
    <property type="match status" value="2"/>
</dbReference>
<dbReference type="OrthoDB" id="5317514at2759"/>
<evidence type="ECO:0000256" key="7">
    <source>
        <dbReference type="ARBA" id="ARBA00023136"/>
    </source>
</evidence>
<dbReference type="Pfam" id="PF20806">
    <property type="entry name" value="Integrin_A_Ig_3"/>
    <property type="match status" value="1"/>
</dbReference>
<dbReference type="AlphaFoldDB" id="A0A8T2NUE7"/>
<dbReference type="Gene3D" id="1.20.5.930">
    <property type="entry name" value="Bicelle-embedded integrin alpha(iib) transmembrane segment"/>
    <property type="match status" value="1"/>
</dbReference>
<keyword evidence="6" id="KW-0401">Integrin</keyword>
<dbReference type="GO" id="GO:0008305">
    <property type="term" value="C:integrin complex"/>
    <property type="evidence" value="ECO:0007669"/>
    <property type="project" value="TreeGrafter"/>
</dbReference>
<feature type="domain" description="Integrin alpha first immunoglubulin-like" evidence="13">
    <location>
        <begin position="9"/>
        <end position="103"/>
    </location>
</feature>
<comment type="subcellular location">
    <subcellularLocation>
        <location evidence="1">Membrane</location>
        <topology evidence="1">Single-pass type I membrane protein</topology>
    </subcellularLocation>
</comment>
<dbReference type="InterPro" id="IPR013649">
    <property type="entry name" value="Integrin_alpha_Ig-like_1"/>
</dbReference>
<evidence type="ECO:0000256" key="10">
    <source>
        <dbReference type="ARBA" id="ARBA00023180"/>
    </source>
</evidence>
<dbReference type="InterPro" id="IPR018184">
    <property type="entry name" value="Integrin_alpha_C_CS"/>
</dbReference>
<dbReference type="PROSITE" id="PS00242">
    <property type="entry name" value="INTEGRIN_ALPHA"/>
    <property type="match status" value="1"/>
</dbReference>
<evidence type="ECO:0000259" key="14">
    <source>
        <dbReference type="Pfam" id="PF20806"/>
    </source>
</evidence>
<keyword evidence="3 12" id="KW-0812">Transmembrane</keyword>
<feature type="transmembrane region" description="Helical" evidence="12">
    <location>
        <begin position="349"/>
        <end position="370"/>
    </location>
</feature>
<dbReference type="Gene3D" id="2.60.40.1460">
    <property type="entry name" value="Integrin domains. Chain A, domain 2"/>
    <property type="match status" value="1"/>
</dbReference>
<evidence type="ECO:0000256" key="2">
    <source>
        <dbReference type="ARBA" id="ARBA00008054"/>
    </source>
</evidence>
<keyword evidence="9" id="KW-0675">Receptor</keyword>
<proteinExistence type="inferred from homology"/>
<evidence type="ECO:0000256" key="6">
    <source>
        <dbReference type="ARBA" id="ARBA00023037"/>
    </source>
</evidence>
<sequence length="399" mass="44102">MFSVVPPSFTISLCVSVSGHSIPDEIVLNTELQLDKMKQKMARRTLFLQTNQPQEHFSLTIQRDRGEACVNRTAYLRPESEIKDKLSPIFTALNFSLGGSATAVLHGQTAVIAQGDGPAPDWRGEPRPDGHPGGEQGRGGLRDRTPDPSAPLHALPGRADKNSLNATSNEVNLRINVSAMANLEMRGGSSPVECVLPIDQWETKEVPTTLAEVGPLVEHVYELRNLGPGKVNARLEVDYPSQLQGELLLYLTQHQETSNTTVRPAHHIEKRDAGPEPQPIRKETVHVAAGLDRGSSAVVRVMSRLWVRTFLEVLDFVSKIQPRVLPRGHAETQTSVVWRTPDGEKEVPVWWIVVAVISGLLLLALLNFIFWKVGFFKRNRPPSGDEDDTQDLKEGEDDA</sequence>
<dbReference type="Proteomes" id="UP000824540">
    <property type="component" value="Unassembled WGS sequence"/>
</dbReference>
<dbReference type="FunFam" id="1.20.5.930:FF:000001">
    <property type="entry name" value="Integrin subunit alpha V"/>
    <property type="match status" value="1"/>
</dbReference>
<keyword evidence="8" id="KW-1015">Disulfide bond</keyword>
<feature type="compositionally biased region" description="Basic and acidic residues" evidence="11">
    <location>
        <begin position="266"/>
        <end position="278"/>
    </location>
</feature>
<feature type="region of interest" description="Disordered" evidence="11">
    <location>
        <begin position="113"/>
        <end position="166"/>
    </location>
</feature>
<name>A0A8T2NUE7_9TELE</name>
<organism evidence="15 16">
    <name type="scientific">Albula glossodonta</name>
    <name type="common">roundjaw bonefish</name>
    <dbReference type="NCBI Taxonomy" id="121402"/>
    <lineage>
        <taxon>Eukaryota</taxon>
        <taxon>Metazoa</taxon>
        <taxon>Chordata</taxon>
        <taxon>Craniata</taxon>
        <taxon>Vertebrata</taxon>
        <taxon>Euteleostomi</taxon>
        <taxon>Actinopterygii</taxon>
        <taxon>Neopterygii</taxon>
        <taxon>Teleostei</taxon>
        <taxon>Albuliformes</taxon>
        <taxon>Albulidae</taxon>
        <taxon>Albula</taxon>
    </lineage>
</organism>
<accession>A0A8T2NUE7</accession>
<dbReference type="Pfam" id="PF08441">
    <property type="entry name" value="Integrin_A_Ig_1"/>
    <property type="match status" value="1"/>
</dbReference>
<comment type="caution">
    <text evidence="15">The sequence shown here is derived from an EMBL/GenBank/DDBJ whole genome shotgun (WGS) entry which is preliminary data.</text>
</comment>
<keyword evidence="4" id="KW-0130">Cell adhesion</keyword>
<evidence type="ECO:0000256" key="11">
    <source>
        <dbReference type="SAM" id="MobiDB-lite"/>
    </source>
</evidence>
<dbReference type="GO" id="GO:0007229">
    <property type="term" value="P:integrin-mediated signaling pathway"/>
    <property type="evidence" value="ECO:0007669"/>
    <property type="project" value="UniProtKB-KW"/>
</dbReference>